<dbReference type="PANTHER" id="PTHR23028:SF53">
    <property type="entry name" value="ACYL_TRANSF_3 DOMAIN-CONTAINING PROTEIN"/>
    <property type="match status" value="1"/>
</dbReference>
<evidence type="ECO:0000256" key="1">
    <source>
        <dbReference type="SAM" id="MobiDB-lite"/>
    </source>
</evidence>
<feature type="transmembrane region" description="Helical" evidence="2">
    <location>
        <begin position="314"/>
        <end position="334"/>
    </location>
</feature>
<dbReference type="EMBL" id="CP087164">
    <property type="protein sequence ID" value="UGS36202.1"/>
    <property type="molecule type" value="Genomic_DNA"/>
</dbReference>
<feature type="transmembrane region" description="Helical" evidence="2">
    <location>
        <begin position="187"/>
        <end position="208"/>
    </location>
</feature>
<dbReference type="GO" id="GO:0016020">
    <property type="term" value="C:membrane"/>
    <property type="evidence" value="ECO:0007669"/>
    <property type="project" value="TreeGrafter"/>
</dbReference>
<feature type="transmembrane region" description="Helical" evidence="2">
    <location>
        <begin position="39"/>
        <end position="61"/>
    </location>
</feature>
<name>A0A9E6XYF1_9ACTN</name>
<dbReference type="InterPro" id="IPR002656">
    <property type="entry name" value="Acyl_transf_3_dom"/>
</dbReference>
<evidence type="ECO:0000313" key="5">
    <source>
        <dbReference type="Proteomes" id="UP001162834"/>
    </source>
</evidence>
<dbReference type="Proteomes" id="UP001162834">
    <property type="component" value="Chromosome"/>
</dbReference>
<evidence type="ECO:0000313" key="4">
    <source>
        <dbReference type="EMBL" id="UGS36202.1"/>
    </source>
</evidence>
<feature type="transmembrane region" description="Helical" evidence="2">
    <location>
        <begin position="162"/>
        <end position="181"/>
    </location>
</feature>
<evidence type="ECO:0000256" key="2">
    <source>
        <dbReference type="SAM" id="Phobius"/>
    </source>
</evidence>
<feature type="transmembrane region" description="Helical" evidence="2">
    <location>
        <begin position="220"/>
        <end position="239"/>
    </location>
</feature>
<feature type="transmembrane region" description="Helical" evidence="2">
    <location>
        <begin position="131"/>
        <end position="150"/>
    </location>
</feature>
<dbReference type="GO" id="GO:0016747">
    <property type="term" value="F:acyltransferase activity, transferring groups other than amino-acyl groups"/>
    <property type="evidence" value="ECO:0007669"/>
    <property type="project" value="InterPro"/>
</dbReference>
<dbReference type="GO" id="GO:0009103">
    <property type="term" value="P:lipopolysaccharide biosynthetic process"/>
    <property type="evidence" value="ECO:0007669"/>
    <property type="project" value="TreeGrafter"/>
</dbReference>
<accession>A0A9E6XYF1</accession>
<feature type="transmembrane region" description="Helical" evidence="2">
    <location>
        <begin position="251"/>
        <end position="271"/>
    </location>
</feature>
<gene>
    <name evidence="4" type="ORF">DSM104329_02602</name>
</gene>
<dbReference type="KEGG" id="sbae:DSM104329_02602"/>
<evidence type="ECO:0000259" key="3">
    <source>
        <dbReference type="Pfam" id="PF01757"/>
    </source>
</evidence>
<dbReference type="Pfam" id="PF01757">
    <property type="entry name" value="Acyl_transf_3"/>
    <property type="match status" value="1"/>
</dbReference>
<reference evidence="4" key="1">
    <citation type="journal article" date="2022" name="Int. J. Syst. Evol. Microbiol.">
        <title>Pseudomonas aegrilactucae sp. nov. and Pseudomonas morbosilactucae sp. nov., pathogens causing bacterial rot of lettuce in Japan.</title>
        <authorList>
            <person name="Sawada H."/>
            <person name="Fujikawa T."/>
            <person name="Satou M."/>
        </authorList>
    </citation>
    <scope>NUCLEOTIDE SEQUENCE</scope>
    <source>
        <strain evidence="4">0166_1</strain>
    </source>
</reference>
<feature type="transmembrane region" description="Helical" evidence="2">
    <location>
        <begin position="283"/>
        <end position="302"/>
    </location>
</feature>
<feature type="region of interest" description="Disordered" evidence="1">
    <location>
        <begin position="345"/>
        <end position="376"/>
    </location>
</feature>
<keyword evidence="2" id="KW-1133">Transmembrane helix</keyword>
<protein>
    <recommendedName>
        <fullName evidence="3">Acyltransferase 3 domain-containing protein</fullName>
    </recommendedName>
</protein>
<dbReference type="PANTHER" id="PTHR23028">
    <property type="entry name" value="ACETYLTRANSFERASE"/>
    <property type="match status" value="1"/>
</dbReference>
<keyword evidence="2" id="KW-0472">Membrane</keyword>
<keyword evidence="2" id="KW-0812">Transmembrane</keyword>
<feature type="transmembrane region" description="Helical" evidence="2">
    <location>
        <begin position="81"/>
        <end position="100"/>
    </location>
</feature>
<feature type="domain" description="Acyltransferase 3" evidence="3">
    <location>
        <begin position="1"/>
        <end position="329"/>
    </location>
</feature>
<sequence length="376" mass="39774">MRGLACAGILVLHVWMFDWGARGRPEKAPLELALSQLYLGVPLFFVLSGFLVYRPFVAAVLDRRAAPRLGRYALRRAARILPAYWAALLGAFAVLTAIGHPNAVAASDLPRFVLFAQGQSEATRGQLDPPMWTLAVEVSFYALVPLLAVLTARLGAGRARQAALPAALVILGVGLQAAAAFDAWPRTVTTSLLTNLPPFAAGMLAAAVMHRRVLSRRTAARLLAGGAAAVVLDAAWTALRLGPQVVRDVDSHLPAVLGFAAIVTALTASPIRGALLTTAPLRLLGTLSYGIYLWHFPVIFALRGTGHWPADLAPALALAGAITGTLAAVSWLALERPALRWAARRAGSPRPRRTRAAGQRPLRPAEAALATAPGRT</sequence>
<dbReference type="AlphaFoldDB" id="A0A9E6XYF1"/>
<keyword evidence="5" id="KW-1185">Reference proteome</keyword>
<proteinExistence type="predicted"/>
<dbReference type="InterPro" id="IPR050879">
    <property type="entry name" value="Acyltransferase_3"/>
</dbReference>
<organism evidence="4 5">
    <name type="scientific">Capillimicrobium parvum</name>
    <dbReference type="NCBI Taxonomy" id="2884022"/>
    <lineage>
        <taxon>Bacteria</taxon>
        <taxon>Bacillati</taxon>
        <taxon>Actinomycetota</taxon>
        <taxon>Thermoleophilia</taxon>
        <taxon>Solirubrobacterales</taxon>
        <taxon>Capillimicrobiaceae</taxon>
        <taxon>Capillimicrobium</taxon>
    </lineage>
</organism>